<accession>A0A7X3K1X2</accession>
<keyword evidence="2" id="KW-1185">Reference proteome</keyword>
<gene>
    <name evidence="1" type="ORF">EDM21_23260</name>
</gene>
<evidence type="ECO:0000313" key="2">
    <source>
        <dbReference type="Proteomes" id="UP000490800"/>
    </source>
</evidence>
<dbReference type="AlphaFoldDB" id="A0A7X3K1X2"/>
<sequence length="354" mass="40698">MYESEDMVKKNDIKSEAAPAGSVQNYPIKNNEFVSTFITASYINNTLIAFEYDQSEEAQSSIGVMNRGEETFNKIYDAPNKKIINSLVGVKDNLYWVEYNRSNEKKKEWEIKTLHLDTKQVKVVDQGYLDLELQPPVLRMEDNMVTWIKKTIEDKIITSSLVVFDPIKGKMDTIASEQLNDQSDKRDGIFMVLQRPVKEGILVQQTSFNKESASADDKQIEIVFYPYDLSQKSKILKEGTGVVDFTADDKWFVWTEIGKLYVADKNSGEIKHFIEAQDKDLTLDTPFIRGNKLYYRYSMYQIFSLDLESGKVLEISSHQLTTSKLFNSENYLGFSVMDPLKHEGEAQLNVIELN</sequence>
<dbReference type="RefSeq" id="WP_157338764.1">
    <property type="nucleotide sequence ID" value="NZ_RHLK01000023.1"/>
</dbReference>
<protein>
    <recommendedName>
        <fullName evidence="3">DUF5050 domain-containing protein</fullName>
    </recommendedName>
</protein>
<reference evidence="1 2" key="1">
    <citation type="journal article" date="2019" name="Microorganisms">
        <title>Paenibacillus lutrae sp. nov., A Chitinolytic Species Isolated from A River Otter in Castril Natural Park, Granada, Spain.</title>
        <authorList>
            <person name="Rodriguez M."/>
            <person name="Reina J.C."/>
            <person name="Bejar V."/>
            <person name="Llamas I."/>
        </authorList>
    </citation>
    <scope>NUCLEOTIDE SEQUENCE [LARGE SCALE GENOMIC DNA]</scope>
    <source>
        <strain evidence="1 2">N10</strain>
    </source>
</reference>
<dbReference type="EMBL" id="RHLK01000023">
    <property type="protein sequence ID" value="MVP02406.1"/>
    <property type="molecule type" value="Genomic_DNA"/>
</dbReference>
<dbReference type="OrthoDB" id="2466780at2"/>
<dbReference type="SUPFAM" id="SSF69304">
    <property type="entry name" value="Tricorn protease N-terminal domain"/>
    <property type="match status" value="1"/>
</dbReference>
<name>A0A7X3K1X2_9BACL</name>
<dbReference type="Proteomes" id="UP000490800">
    <property type="component" value="Unassembled WGS sequence"/>
</dbReference>
<evidence type="ECO:0000313" key="1">
    <source>
        <dbReference type="EMBL" id="MVP02406.1"/>
    </source>
</evidence>
<organism evidence="1 2">
    <name type="scientific">Paenibacillus lutrae</name>
    <dbReference type="NCBI Taxonomy" id="2078573"/>
    <lineage>
        <taxon>Bacteria</taxon>
        <taxon>Bacillati</taxon>
        <taxon>Bacillota</taxon>
        <taxon>Bacilli</taxon>
        <taxon>Bacillales</taxon>
        <taxon>Paenibacillaceae</taxon>
        <taxon>Paenibacillus</taxon>
    </lineage>
</organism>
<proteinExistence type="predicted"/>
<comment type="caution">
    <text evidence="1">The sequence shown here is derived from an EMBL/GenBank/DDBJ whole genome shotgun (WGS) entry which is preliminary data.</text>
</comment>
<evidence type="ECO:0008006" key="3">
    <source>
        <dbReference type="Google" id="ProtNLM"/>
    </source>
</evidence>